<dbReference type="AlphaFoldDB" id="A0A0F9CLD3"/>
<name>A0A0F9CLD3_9ZZZZ</name>
<gene>
    <name evidence="1" type="ORF">LCGC14_2310210</name>
</gene>
<evidence type="ECO:0000313" key="1">
    <source>
        <dbReference type="EMBL" id="KKL49969.1"/>
    </source>
</evidence>
<reference evidence="1" key="1">
    <citation type="journal article" date="2015" name="Nature">
        <title>Complex archaea that bridge the gap between prokaryotes and eukaryotes.</title>
        <authorList>
            <person name="Spang A."/>
            <person name="Saw J.H."/>
            <person name="Jorgensen S.L."/>
            <person name="Zaremba-Niedzwiedzka K."/>
            <person name="Martijn J."/>
            <person name="Lind A.E."/>
            <person name="van Eijk R."/>
            <person name="Schleper C."/>
            <person name="Guy L."/>
            <person name="Ettema T.J."/>
        </authorList>
    </citation>
    <scope>NUCLEOTIDE SEQUENCE</scope>
</reference>
<dbReference type="EMBL" id="LAZR01032768">
    <property type="protein sequence ID" value="KKL49969.1"/>
    <property type="molecule type" value="Genomic_DNA"/>
</dbReference>
<accession>A0A0F9CLD3</accession>
<comment type="caution">
    <text evidence="1">The sequence shown here is derived from an EMBL/GenBank/DDBJ whole genome shotgun (WGS) entry which is preliminary data.</text>
</comment>
<proteinExistence type="predicted"/>
<organism evidence="1">
    <name type="scientific">marine sediment metagenome</name>
    <dbReference type="NCBI Taxonomy" id="412755"/>
    <lineage>
        <taxon>unclassified sequences</taxon>
        <taxon>metagenomes</taxon>
        <taxon>ecological metagenomes</taxon>
    </lineage>
</organism>
<sequence length="53" mass="6143">MDRQTRKEWLHQEIKALVGRLAYGQGIKGDDAKLLEYAEENKKIIEQEKKGEG</sequence>
<protein>
    <submittedName>
        <fullName evidence="1">Uncharacterized protein</fullName>
    </submittedName>
</protein>